<dbReference type="PANTHER" id="PTHR45786">
    <property type="entry name" value="DNA BINDING PROTEIN-LIKE"/>
    <property type="match status" value="1"/>
</dbReference>
<dbReference type="PANTHER" id="PTHR45786:SF75">
    <property type="entry name" value="ATP-DEPENDENT DNA HELICASE"/>
    <property type="match status" value="1"/>
</dbReference>
<accession>A0AAV7JUQ5</accession>
<evidence type="ECO:0000313" key="2">
    <source>
        <dbReference type="Proteomes" id="UP001165289"/>
    </source>
</evidence>
<keyword evidence="2" id="KW-1185">Reference proteome</keyword>
<dbReference type="AlphaFoldDB" id="A0AAV7JUQ5"/>
<proteinExistence type="predicted"/>
<comment type="caution">
    <text evidence="1">The sequence shown here is derived from an EMBL/GenBank/DDBJ whole genome shotgun (WGS) entry which is preliminary data.</text>
</comment>
<protein>
    <submittedName>
        <fullName evidence="1">Uncharacterized protein</fullName>
    </submittedName>
</protein>
<name>A0AAV7JUQ5_9METZ</name>
<dbReference type="EMBL" id="JAKMXF010000299">
    <property type="protein sequence ID" value="KAI6652440.1"/>
    <property type="molecule type" value="Genomic_DNA"/>
</dbReference>
<reference evidence="1 2" key="1">
    <citation type="journal article" date="2023" name="BMC Biol.">
        <title>The compact genome of the sponge Oopsacas minuta (Hexactinellida) is lacking key metazoan core genes.</title>
        <authorList>
            <person name="Santini S."/>
            <person name="Schenkelaars Q."/>
            <person name="Jourda C."/>
            <person name="Duchesne M."/>
            <person name="Belahbib H."/>
            <person name="Rocher C."/>
            <person name="Selva M."/>
            <person name="Riesgo A."/>
            <person name="Vervoort M."/>
            <person name="Leys S.P."/>
            <person name="Kodjabachian L."/>
            <person name="Le Bivic A."/>
            <person name="Borchiellini C."/>
            <person name="Claverie J.M."/>
            <person name="Renard E."/>
        </authorList>
    </citation>
    <scope>NUCLEOTIDE SEQUENCE [LARGE SCALE GENOMIC DNA]</scope>
    <source>
        <strain evidence="1">SPO-2</strain>
    </source>
</reference>
<dbReference type="Proteomes" id="UP001165289">
    <property type="component" value="Unassembled WGS sequence"/>
</dbReference>
<organism evidence="1 2">
    <name type="scientific">Oopsacas minuta</name>
    <dbReference type="NCBI Taxonomy" id="111878"/>
    <lineage>
        <taxon>Eukaryota</taxon>
        <taxon>Metazoa</taxon>
        <taxon>Porifera</taxon>
        <taxon>Hexactinellida</taxon>
        <taxon>Hexasterophora</taxon>
        <taxon>Lyssacinosida</taxon>
        <taxon>Leucopsacidae</taxon>
        <taxon>Oopsacas</taxon>
    </lineage>
</organism>
<sequence>MNLSCSHCGDKFWEKEKLFSCTKKCFKFSLCCGQGKSREREFRQYIRAYNSVLAFASIGVNLDIELANAKREVYTFRIQGVVHHYFGKLTQREGGAPSFVQIYIHDGTADDELENRQPPLGEAYLPELRELQDMLHEISPYFSYLKQGIDMMKENGVSDVG</sequence>
<gene>
    <name evidence="1" type="ORF">LOD99_7454</name>
</gene>
<evidence type="ECO:0000313" key="1">
    <source>
        <dbReference type="EMBL" id="KAI6652440.1"/>
    </source>
</evidence>